<feature type="transmembrane region" description="Helical" evidence="7">
    <location>
        <begin position="123"/>
        <end position="145"/>
    </location>
</feature>
<evidence type="ECO:0000313" key="9">
    <source>
        <dbReference type="Proteomes" id="UP000305709"/>
    </source>
</evidence>
<dbReference type="InterPro" id="IPR003317">
    <property type="entry name" value="Cyt-d_oxidase_su2"/>
</dbReference>
<keyword evidence="4 7" id="KW-0812">Transmembrane</keyword>
<comment type="subcellular location">
    <subcellularLocation>
        <location evidence="1">Cell membrane</location>
        <topology evidence="1">Multi-pass membrane protein</topology>
    </subcellularLocation>
</comment>
<keyword evidence="6 7" id="KW-0472">Membrane</keyword>
<organism evidence="8 9">
    <name type="scientific">Rubellimicrobium roseum</name>
    <dbReference type="NCBI Taxonomy" id="687525"/>
    <lineage>
        <taxon>Bacteria</taxon>
        <taxon>Pseudomonadati</taxon>
        <taxon>Pseudomonadota</taxon>
        <taxon>Alphaproteobacteria</taxon>
        <taxon>Rhodobacterales</taxon>
        <taxon>Roseobacteraceae</taxon>
        <taxon>Rubellimicrobium</taxon>
    </lineage>
</organism>
<keyword evidence="9" id="KW-1185">Reference proteome</keyword>
<dbReference type="PANTHER" id="PTHR43141">
    <property type="entry name" value="CYTOCHROME BD2 SUBUNIT II"/>
    <property type="match status" value="1"/>
</dbReference>
<dbReference type="Proteomes" id="UP000305709">
    <property type="component" value="Unassembled WGS sequence"/>
</dbReference>
<dbReference type="GO" id="GO:0070069">
    <property type="term" value="C:cytochrome complex"/>
    <property type="evidence" value="ECO:0007669"/>
    <property type="project" value="TreeGrafter"/>
</dbReference>
<name>A0A5C4NDJ1_9RHOB</name>
<dbReference type="Pfam" id="PF02322">
    <property type="entry name" value="Cyt_bd_oxida_II"/>
    <property type="match status" value="1"/>
</dbReference>
<evidence type="ECO:0000313" key="8">
    <source>
        <dbReference type="EMBL" id="TNC70897.1"/>
    </source>
</evidence>
<evidence type="ECO:0000256" key="2">
    <source>
        <dbReference type="ARBA" id="ARBA00007543"/>
    </source>
</evidence>
<evidence type="ECO:0000256" key="6">
    <source>
        <dbReference type="ARBA" id="ARBA00023136"/>
    </source>
</evidence>
<feature type="transmembrane region" description="Helical" evidence="7">
    <location>
        <begin position="302"/>
        <end position="327"/>
    </location>
</feature>
<feature type="transmembrane region" description="Helical" evidence="7">
    <location>
        <begin position="260"/>
        <end position="282"/>
    </location>
</feature>
<dbReference type="EMBL" id="VDFV01000017">
    <property type="protein sequence ID" value="TNC70897.1"/>
    <property type="molecule type" value="Genomic_DNA"/>
</dbReference>
<feature type="transmembrane region" description="Helical" evidence="7">
    <location>
        <begin position="69"/>
        <end position="102"/>
    </location>
</feature>
<dbReference type="AlphaFoldDB" id="A0A5C4NDJ1"/>
<evidence type="ECO:0000256" key="7">
    <source>
        <dbReference type="SAM" id="Phobius"/>
    </source>
</evidence>
<feature type="transmembrane region" description="Helical" evidence="7">
    <location>
        <begin position="196"/>
        <end position="214"/>
    </location>
</feature>
<dbReference type="RefSeq" id="WP_139082104.1">
    <property type="nucleotide sequence ID" value="NZ_VDFV01000017.1"/>
</dbReference>
<comment type="caution">
    <text evidence="8">The sequence shown here is derived from an EMBL/GenBank/DDBJ whole genome shotgun (WGS) entry which is preliminary data.</text>
</comment>
<protein>
    <submittedName>
        <fullName evidence="8">Cytochrome d ubiquinol oxidase subunit II</fullName>
    </submittedName>
</protein>
<dbReference type="PANTHER" id="PTHR43141:SF2">
    <property type="entry name" value="BLR3729 PROTEIN"/>
    <property type="match status" value="1"/>
</dbReference>
<dbReference type="GO" id="GO:0005886">
    <property type="term" value="C:plasma membrane"/>
    <property type="evidence" value="ECO:0007669"/>
    <property type="project" value="UniProtKB-SubCell"/>
</dbReference>
<comment type="similarity">
    <text evidence="2">Belongs to the cytochrome ubiquinol oxidase subunit 2 family.</text>
</comment>
<dbReference type="GO" id="GO:0016682">
    <property type="term" value="F:oxidoreductase activity, acting on diphenols and related substances as donors, oxygen as acceptor"/>
    <property type="evidence" value="ECO:0007669"/>
    <property type="project" value="TreeGrafter"/>
</dbReference>
<dbReference type="GO" id="GO:0009055">
    <property type="term" value="F:electron transfer activity"/>
    <property type="evidence" value="ECO:0007669"/>
    <property type="project" value="TreeGrafter"/>
</dbReference>
<dbReference type="GO" id="GO:0019646">
    <property type="term" value="P:aerobic electron transport chain"/>
    <property type="evidence" value="ECO:0007669"/>
    <property type="project" value="TreeGrafter"/>
</dbReference>
<sequence>MDLIATSATWLPVAFAALMGTAILLYVILDGYDLGVGMLLGGTRSEAERDTMIASIGPFWDANETWLVLAVGLLLVAFPMAHGVILSHLYLPVALMLVGLILRGVAFKFRTKMAPARKAHWDRAFLAGSTLAALSQGWMLGQYILGFDRSVAALAFSGLTALGLASAYAFIGAAWLVMRTSGDLQSRAAAWARETLTLAALGLVAVSVVTPLVSERIFDKWFSFPNLILLAPVPVVTGLLLWGLWVALARYPREGDRWNWLPFAGAVAVFALAFHGLAFSFFPYVVPGQLTVWEAAAAPESLLIIFVGALFALPVIAAVTAFTYWVFRGKAGDLAYE</sequence>
<gene>
    <name evidence="8" type="ORF">FHG71_12925</name>
</gene>
<evidence type="ECO:0000256" key="1">
    <source>
        <dbReference type="ARBA" id="ARBA00004651"/>
    </source>
</evidence>
<feature type="transmembrane region" description="Helical" evidence="7">
    <location>
        <begin position="7"/>
        <end position="29"/>
    </location>
</feature>
<keyword evidence="3" id="KW-1003">Cell membrane</keyword>
<evidence type="ECO:0000256" key="4">
    <source>
        <dbReference type="ARBA" id="ARBA00022692"/>
    </source>
</evidence>
<reference evidence="8 9" key="1">
    <citation type="submission" date="2019-06" db="EMBL/GenBank/DDBJ databases">
        <authorList>
            <person name="Jiang L."/>
        </authorList>
    </citation>
    <scope>NUCLEOTIDE SEQUENCE [LARGE SCALE GENOMIC DNA]</scope>
    <source>
        <strain evidence="8 9">YIM 48858</strain>
    </source>
</reference>
<evidence type="ECO:0000256" key="3">
    <source>
        <dbReference type="ARBA" id="ARBA00022475"/>
    </source>
</evidence>
<dbReference type="OrthoDB" id="9776710at2"/>
<feature type="transmembrane region" description="Helical" evidence="7">
    <location>
        <begin position="226"/>
        <end position="248"/>
    </location>
</feature>
<feature type="transmembrane region" description="Helical" evidence="7">
    <location>
        <begin position="151"/>
        <end position="176"/>
    </location>
</feature>
<proteinExistence type="inferred from homology"/>
<keyword evidence="5 7" id="KW-1133">Transmembrane helix</keyword>
<evidence type="ECO:0000256" key="5">
    <source>
        <dbReference type="ARBA" id="ARBA00022989"/>
    </source>
</evidence>
<accession>A0A5C4NDJ1</accession>